<organism evidence="2 3">
    <name type="scientific">Pocillopora damicornis</name>
    <name type="common">Cauliflower coral</name>
    <name type="synonym">Millepora damicornis</name>
    <dbReference type="NCBI Taxonomy" id="46731"/>
    <lineage>
        <taxon>Eukaryota</taxon>
        <taxon>Metazoa</taxon>
        <taxon>Cnidaria</taxon>
        <taxon>Anthozoa</taxon>
        <taxon>Hexacorallia</taxon>
        <taxon>Scleractinia</taxon>
        <taxon>Astrocoeniina</taxon>
        <taxon>Pocilloporidae</taxon>
        <taxon>Pocillopora</taxon>
    </lineage>
</organism>
<keyword evidence="3" id="KW-1185">Reference proteome</keyword>
<reference evidence="2 3" key="1">
    <citation type="journal article" date="2018" name="Sci. Rep.">
        <title>Comparative analysis of the Pocillopora damicornis genome highlights role of immune system in coral evolution.</title>
        <authorList>
            <person name="Cunning R."/>
            <person name="Bay R.A."/>
            <person name="Gillette P."/>
            <person name="Baker A.C."/>
            <person name="Traylor-Knowles N."/>
        </authorList>
    </citation>
    <scope>NUCLEOTIDE SEQUENCE [LARGE SCALE GENOMIC DNA]</scope>
    <source>
        <strain evidence="2">RSMAS</strain>
        <tissue evidence="2">Whole animal</tissue>
    </source>
</reference>
<gene>
    <name evidence="2" type="ORF">pdam_00022868</name>
</gene>
<evidence type="ECO:0000256" key="1">
    <source>
        <dbReference type="SAM" id="MobiDB-lite"/>
    </source>
</evidence>
<dbReference type="EMBL" id="RCHS01001085">
    <property type="protein sequence ID" value="RMX55312.1"/>
    <property type="molecule type" value="Genomic_DNA"/>
</dbReference>
<feature type="region of interest" description="Disordered" evidence="1">
    <location>
        <begin position="69"/>
        <end position="124"/>
    </location>
</feature>
<protein>
    <submittedName>
        <fullName evidence="2">Uncharacterized protein</fullName>
    </submittedName>
</protein>
<evidence type="ECO:0000313" key="2">
    <source>
        <dbReference type="EMBL" id="RMX55312.1"/>
    </source>
</evidence>
<name>A0A3M6UNU6_POCDA</name>
<dbReference type="Proteomes" id="UP000275408">
    <property type="component" value="Unassembled WGS sequence"/>
</dbReference>
<dbReference type="AlphaFoldDB" id="A0A3M6UNU6"/>
<feature type="compositionally biased region" description="Polar residues" evidence="1">
    <location>
        <begin position="78"/>
        <end position="103"/>
    </location>
</feature>
<proteinExistence type="predicted"/>
<comment type="caution">
    <text evidence="2">The sequence shown here is derived from an EMBL/GenBank/DDBJ whole genome shotgun (WGS) entry which is preliminary data.</text>
</comment>
<accession>A0A3M6UNU6</accession>
<sequence length="205" mass="22612">MSAMTYQQSNLVVYRFDLVDLIDLSDNEDALPKPKNSAVCSDHFIKDDFKRNIQRTTVMEVKRIEARIGSEGRDEEVNTASQVEDKTSTSSDADQELSSNEIVSDSKNHAGDSSEGDISAGEQPVCEGTAIRRRTFEATFLASSNKHKFSKAARNGILKFLKHSFQSKTCPHGTAEDDDPQKLISMVYHIDGASAVKSNIFQASS</sequence>
<evidence type="ECO:0000313" key="3">
    <source>
        <dbReference type="Proteomes" id="UP000275408"/>
    </source>
</evidence>